<dbReference type="SUPFAM" id="SSF51735">
    <property type="entry name" value="NAD(P)-binding Rossmann-fold domains"/>
    <property type="match status" value="1"/>
</dbReference>
<accession>A0AA38X254</accession>
<name>A0AA38X254_9EURO</name>
<protein>
    <recommendedName>
        <fullName evidence="3">Enoyl reductase (ER) domain-containing protein</fullName>
    </recommendedName>
</protein>
<dbReference type="InterPro" id="IPR047122">
    <property type="entry name" value="Trans-enoyl_RdTase-like"/>
</dbReference>
<dbReference type="PANTHER" id="PTHR45348">
    <property type="entry name" value="HYPOTHETICAL OXIDOREDUCTASE (EUROFUNG)"/>
    <property type="match status" value="1"/>
</dbReference>
<dbReference type="InterPro" id="IPR013154">
    <property type="entry name" value="ADH-like_N"/>
</dbReference>
<proteinExistence type="inferred from homology"/>
<sequence length="344" mass="35908">MSATHQAAVIAEKGQRLTLRSLETPKPGPRELLISVNAIALNPIDYYMRDMGYMLTTYPATIGSDIAGTIEATGSDIPSSSPFRPGARILAFALTFTHGGELAYGASQQKVIVPIETACPIPDSLSFVDAATMPMGVLTALSGFTSIGLPASTTALYTPEDKRGLLIWGASSSIGMSTIQVAKALGFRIYATSSAKHHATLTALGAEKVFDYSSPTVVDEIVSSAKEAGVVLKTAYRANGDIQPILDVLVAFGGGNLASAVNLDASTPSHPSVVTKFVAAPQGPEAQARHLQFVLLEWLAPRLEDGSYVAAPRARVLQGGLGALNEGLDVLKSGVSGEKLVVEI</sequence>
<dbReference type="SMART" id="SM00829">
    <property type="entry name" value="PKS_ER"/>
    <property type="match status" value="1"/>
</dbReference>
<dbReference type="InterPro" id="IPR011032">
    <property type="entry name" value="GroES-like_sf"/>
</dbReference>
<evidence type="ECO:0000259" key="3">
    <source>
        <dbReference type="SMART" id="SM00829"/>
    </source>
</evidence>
<dbReference type="Pfam" id="PF08240">
    <property type="entry name" value="ADH_N"/>
    <property type="match status" value="1"/>
</dbReference>
<reference evidence="4" key="1">
    <citation type="submission" date="2022-10" db="EMBL/GenBank/DDBJ databases">
        <title>Culturing micro-colonial fungi from biological soil crusts in the Mojave desert and describing Neophaeococcomyces mojavensis, and introducing the new genera and species Taxawa tesnikishii.</title>
        <authorList>
            <person name="Kurbessoian T."/>
            <person name="Stajich J.E."/>
        </authorList>
    </citation>
    <scope>NUCLEOTIDE SEQUENCE</scope>
    <source>
        <strain evidence="4">TK_41</strain>
    </source>
</reference>
<evidence type="ECO:0000256" key="2">
    <source>
        <dbReference type="ARBA" id="ARBA00023002"/>
    </source>
</evidence>
<comment type="caution">
    <text evidence="4">The sequence shown here is derived from an EMBL/GenBank/DDBJ whole genome shotgun (WGS) entry which is preliminary data.</text>
</comment>
<dbReference type="PANTHER" id="PTHR45348:SF2">
    <property type="entry name" value="ZINC-TYPE ALCOHOL DEHYDROGENASE-LIKE PROTEIN C2E1P3.01"/>
    <property type="match status" value="1"/>
</dbReference>
<dbReference type="SUPFAM" id="SSF50129">
    <property type="entry name" value="GroES-like"/>
    <property type="match status" value="1"/>
</dbReference>
<comment type="similarity">
    <text evidence="1">Belongs to the zinc-containing alcohol dehydrogenase family.</text>
</comment>
<dbReference type="GO" id="GO:0016651">
    <property type="term" value="F:oxidoreductase activity, acting on NAD(P)H"/>
    <property type="evidence" value="ECO:0007669"/>
    <property type="project" value="InterPro"/>
</dbReference>
<dbReference type="CDD" id="cd08249">
    <property type="entry name" value="enoyl_reductase_like"/>
    <property type="match status" value="1"/>
</dbReference>
<keyword evidence="2" id="KW-0560">Oxidoreductase</keyword>
<evidence type="ECO:0000256" key="1">
    <source>
        <dbReference type="ARBA" id="ARBA00008072"/>
    </source>
</evidence>
<evidence type="ECO:0000313" key="5">
    <source>
        <dbReference type="Proteomes" id="UP001172673"/>
    </source>
</evidence>
<feature type="domain" description="Enoyl reductase (ER)" evidence="3">
    <location>
        <begin position="14"/>
        <end position="342"/>
    </location>
</feature>
<dbReference type="InterPro" id="IPR020843">
    <property type="entry name" value="ER"/>
</dbReference>
<dbReference type="Proteomes" id="UP001172673">
    <property type="component" value="Unassembled WGS sequence"/>
</dbReference>
<dbReference type="Gene3D" id="3.90.180.10">
    <property type="entry name" value="Medium-chain alcohol dehydrogenases, catalytic domain"/>
    <property type="match status" value="1"/>
</dbReference>
<dbReference type="Gene3D" id="3.40.50.720">
    <property type="entry name" value="NAD(P)-binding Rossmann-like Domain"/>
    <property type="match status" value="1"/>
</dbReference>
<dbReference type="AlphaFoldDB" id="A0AA38X254"/>
<dbReference type="InterPro" id="IPR036291">
    <property type="entry name" value="NAD(P)-bd_dom_sf"/>
</dbReference>
<organism evidence="4 5">
    <name type="scientific">Cladophialophora chaetospira</name>
    <dbReference type="NCBI Taxonomy" id="386627"/>
    <lineage>
        <taxon>Eukaryota</taxon>
        <taxon>Fungi</taxon>
        <taxon>Dikarya</taxon>
        <taxon>Ascomycota</taxon>
        <taxon>Pezizomycotina</taxon>
        <taxon>Eurotiomycetes</taxon>
        <taxon>Chaetothyriomycetidae</taxon>
        <taxon>Chaetothyriales</taxon>
        <taxon>Herpotrichiellaceae</taxon>
        <taxon>Cladophialophora</taxon>
    </lineage>
</organism>
<gene>
    <name evidence="4" type="ORF">H2200_010057</name>
</gene>
<dbReference type="EMBL" id="JAPDRK010000016">
    <property type="protein sequence ID" value="KAJ9605400.1"/>
    <property type="molecule type" value="Genomic_DNA"/>
</dbReference>
<evidence type="ECO:0000313" key="4">
    <source>
        <dbReference type="EMBL" id="KAJ9605400.1"/>
    </source>
</evidence>
<keyword evidence="5" id="KW-1185">Reference proteome</keyword>